<feature type="region of interest" description="Disordered" evidence="1">
    <location>
        <begin position="176"/>
        <end position="196"/>
    </location>
</feature>
<evidence type="ECO:0000313" key="2">
    <source>
        <dbReference type="EnsemblMetazoa" id="ACUA004679-PA"/>
    </source>
</evidence>
<dbReference type="EnsemblMetazoa" id="ACUA004679-RA">
    <property type="protein sequence ID" value="ACUA004679-PA"/>
    <property type="gene ID" value="ACUA004679"/>
</dbReference>
<accession>A0A182LY06</accession>
<feature type="compositionally biased region" description="Polar residues" evidence="1">
    <location>
        <begin position="71"/>
        <end position="81"/>
    </location>
</feature>
<keyword evidence="3" id="KW-1185">Reference proteome</keyword>
<evidence type="ECO:0000256" key="1">
    <source>
        <dbReference type="SAM" id="MobiDB-lite"/>
    </source>
</evidence>
<reference evidence="3" key="1">
    <citation type="submission" date="2013-09" db="EMBL/GenBank/DDBJ databases">
        <title>The Genome Sequence of Anopheles culicifacies species A.</title>
        <authorList>
            <consortium name="The Broad Institute Genomics Platform"/>
            <person name="Neafsey D.E."/>
            <person name="Besansky N."/>
            <person name="Howell P."/>
            <person name="Walton C."/>
            <person name="Young S.K."/>
            <person name="Zeng Q."/>
            <person name="Gargeya S."/>
            <person name="Fitzgerald M."/>
            <person name="Haas B."/>
            <person name="Abouelleil A."/>
            <person name="Allen A.W."/>
            <person name="Alvarado L."/>
            <person name="Arachchi H.M."/>
            <person name="Berlin A.M."/>
            <person name="Chapman S.B."/>
            <person name="Gainer-Dewar J."/>
            <person name="Goldberg J."/>
            <person name="Griggs A."/>
            <person name="Gujja S."/>
            <person name="Hansen M."/>
            <person name="Howarth C."/>
            <person name="Imamovic A."/>
            <person name="Ireland A."/>
            <person name="Larimer J."/>
            <person name="McCowan C."/>
            <person name="Murphy C."/>
            <person name="Pearson M."/>
            <person name="Poon T.W."/>
            <person name="Priest M."/>
            <person name="Roberts A."/>
            <person name="Saif S."/>
            <person name="Shea T."/>
            <person name="Sisk P."/>
            <person name="Sykes S."/>
            <person name="Wortman J."/>
            <person name="Nusbaum C."/>
            <person name="Birren B."/>
        </authorList>
    </citation>
    <scope>NUCLEOTIDE SEQUENCE [LARGE SCALE GENOMIC DNA]</scope>
    <source>
        <strain evidence="3">A-37</strain>
    </source>
</reference>
<organism evidence="2 3">
    <name type="scientific">Anopheles culicifacies</name>
    <dbReference type="NCBI Taxonomy" id="139723"/>
    <lineage>
        <taxon>Eukaryota</taxon>
        <taxon>Metazoa</taxon>
        <taxon>Ecdysozoa</taxon>
        <taxon>Arthropoda</taxon>
        <taxon>Hexapoda</taxon>
        <taxon>Insecta</taxon>
        <taxon>Pterygota</taxon>
        <taxon>Neoptera</taxon>
        <taxon>Endopterygota</taxon>
        <taxon>Diptera</taxon>
        <taxon>Nematocera</taxon>
        <taxon>Culicoidea</taxon>
        <taxon>Culicidae</taxon>
        <taxon>Anophelinae</taxon>
        <taxon>Anopheles</taxon>
        <taxon>culicifacies species complex</taxon>
    </lineage>
</organism>
<feature type="region of interest" description="Disordered" evidence="1">
    <location>
        <begin position="255"/>
        <end position="278"/>
    </location>
</feature>
<protein>
    <submittedName>
        <fullName evidence="2">Uncharacterized protein</fullName>
    </submittedName>
</protein>
<dbReference type="STRING" id="139723.A0A182LY06"/>
<reference evidence="2" key="2">
    <citation type="submission" date="2020-05" db="UniProtKB">
        <authorList>
            <consortium name="EnsemblMetazoa"/>
        </authorList>
    </citation>
    <scope>IDENTIFICATION</scope>
    <source>
        <strain evidence="2">A-37</strain>
    </source>
</reference>
<sequence>MSQIKLEPVEDDIDEMNTSMQRLIERADWFLNNIANRSTNSSSSSDANNEEVNPEQPEPELPPEPESLPQIMSNSSTSSLTPHDDGNESSGSDTTIVCSTDEPMPEPLNPSPAAVNDSFGQDVIVIGTPTIEPRRNRRRVRQNICMPNADTSVIDLSNYHEEVPPSMPVIVLSSDEETEVDAPATTGPPQPSGRSNWGTVTIQNFNTVSVQSSAPHTISVSLSNTRRNRRRNDRQLAANNHFFNEDISMHVPVSSVAASRPPPQPQQQTNNVGTHAATEEATKSTSIICPICYEALANQRVISTSCGHCKAQMRSTIGGIDRNKSFVAIQYASTHSSFVRMILFTTTYEAWNSIIFRSFDVFDGTNQSDS</sequence>
<feature type="compositionally biased region" description="Acidic residues" evidence="1">
    <location>
        <begin position="48"/>
        <end position="63"/>
    </location>
</feature>
<dbReference type="VEuPathDB" id="VectorBase:ACUA004679"/>
<name>A0A182LY06_9DIPT</name>
<feature type="compositionally biased region" description="Low complexity" evidence="1">
    <location>
        <begin position="36"/>
        <end position="47"/>
    </location>
</feature>
<feature type="region of interest" description="Disordered" evidence="1">
    <location>
        <begin position="36"/>
        <end position="116"/>
    </location>
</feature>
<feature type="compositionally biased region" description="Polar residues" evidence="1">
    <location>
        <begin position="88"/>
        <end position="98"/>
    </location>
</feature>
<proteinExistence type="predicted"/>
<evidence type="ECO:0000313" key="3">
    <source>
        <dbReference type="Proteomes" id="UP000075883"/>
    </source>
</evidence>
<dbReference type="AlphaFoldDB" id="A0A182LY06"/>
<dbReference type="EMBL" id="AXCM01000778">
    <property type="status" value="NOT_ANNOTATED_CDS"/>
    <property type="molecule type" value="Genomic_DNA"/>
</dbReference>
<dbReference type="Proteomes" id="UP000075883">
    <property type="component" value="Unassembled WGS sequence"/>
</dbReference>